<dbReference type="PANTHER" id="PTHR43747">
    <property type="entry name" value="FAD-BINDING PROTEIN"/>
    <property type="match status" value="1"/>
</dbReference>
<dbReference type="InterPro" id="IPR036188">
    <property type="entry name" value="FAD/NAD-bd_sf"/>
</dbReference>
<dbReference type="PRINTS" id="PR00420">
    <property type="entry name" value="RNGMNOXGNASE"/>
</dbReference>
<evidence type="ECO:0000313" key="2">
    <source>
        <dbReference type="EMBL" id="KIG13408.1"/>
    </source>
</evidence>
<organism evidence="2 3">
    <name type="scientific">Enhygromyxa salina</name>
    <dbReference type="NCBI Taxonomy" id="215803"/>
    <lineage>
        <taxon>Bacteria</taxon>
        <taxon>Pseudomonadati</taxon>
        <taxon>Myxococcota</taxon>
        <taxon>Polyangia</taxon>
        <taxon>Nannocystales</taxon>
        <taxon>Nannocystaceae</taxon>
        <taxon>Enhygromyxa</taxon>
    </lineage>
</organism>
<protein>
    <submittedName>
        <fullName evidence="2">FAD-binding protein</fullName>
    </submittedName>
</protein>
<dbReference type="InterPro" id="IPR050816">
    <property type="entry name" value="Flavin-dep_Halogenase_NPB"/>
</dbReference>
<dbReference type="GO" id="GO:0071949">
    <property type="term" value="F:FAD binding"/>
    <property type="evidence" value="ECO:0007669"/>
    <property type="project" value="InterPro"/>
</dbReference>
<accession>A0A0C1ZQZ2</accession>
<dbReference type="RefSeq" id="WP_052555750.1">
    <property type="nucleotide sequence ID" value="NZ_JMCC02000098.1"/>
</dbReference>
<name>A0A0C1ZQZ2_9BACT</name>
<dbReference type="PANTHER" id="PTHR43747:SF1">
    <property type="entry name" value="SLR1998 PROTEIN"/>
    <property type="match status" value="1"/>
</dbReference>
<dbReference type="Proteomes" id="UP000031599">
    <property type="component" value="Unassembled WGS sequence"/>
</dbReference>
<reference evidence="2 3" key="1">
    <citation type="submission" date="2014-12" db="EMBL/GenBank/DDBJ databases">
        <title>Genome assembly of Enhygromyxa salina DSM 15201.</title>
        <authorList>
            <person name="Sharma G."/>
            <person name="Subramanian S."/>
        </authorList>
    </citation>
    <scope>NUCLEOTIDE SEQUENCE [LARGE SCALE GENOMIC DNA]</scope>
    <source>
        <strain evidence="2 3">DSM 15201</strain>
    </source>
</reference>
<dbReference type="AlphaFoldDB" id="A0A0C1ZQZ2"/>
<sequence length="437" mass="49037">MTSSTQDVIIIGGGPGGSALGSYLSKAGISNTIFESAIHPRPHVGESLVTSTTRIFQDIGFLETMEREGFVRKYGASWHPIKRNAELTIEFAEFPQEGIEQDYTYHVDRARFDALLLKHASELGSTVYQGTEVKQVLMEGDRACGVRVAVAGQTIDVPAKLVVDASGRRAVLGRQLKLLEKDPQFDQFATHAWFENVARSATGRLHDIHIYFLPVERGWVWQIPITETITSVGVVVEKRDFVQNKGEIEAWFHEMLCSTPDGAVAMQDAVRINEFKREGDYSYRMSRFTGPGYLMIGDAARFVDPIFSSGVSVATYSAKFASEAIHRVLRGGEDEATAFDDYATTLGAGCSIWYEFICLYYRLLPLFTLFIQNDDYRMQILRLLQGEVFQREEVTVLDAMRRFISAVEANDEHLMRPYLGDVDLSVVDELRVPTRAP</sequence>
<dbReference type="Gene3D" id="3.50.50.60">
    <property type="entry name" value="FAD/NAD(P)-binding domain"/>
    <property type="match status" value="1"/>
</dbReference>
<evidence type="ECO:0000313" key="3">
    <source>
        <dbReference type="Proteomes" id="UP000031599"/>
    </source>
</evidence>
<dbReference type="InterPro" id="IPR002938">
    <property type="entry name" value="FAD-bd"/>
</dbReference>
<gene>
    <name evidence="2" type="ORF">DB30_08084</name>
</gene>
<feature type="domain" description="FAD-binding" evidence="1">
    <location>
        <begin position="7"/>
        <end position="335"/>
    </location>
</feature>
<comment type="caution">
    <text evidence="2">The sequence shown here is derived from an EMBL/GenBank/DDBJ whole genome shotgun (WGS) entry which is preliminary data.</text>
</comment>
<proteinExistence type="predicted"/>
<dbReference type="SUPFAM" id="SSF51905">
    <property type="entry name" value="FAD/NAD(P)-binding domain"/>
    <property type="match status" value="1"/>
</dbReference>
<dbReference type="EMBL" id="JMCC02000098">
    <property type="protein sequence ID" value="KIG13408.1"/>
    <property type="molecule type" value="Genomic_DNA"/>
</dbReference>
<dbReference type="Pfam" id="PF01494">
    <property type="entry name" value="FAD_binding_3"/>
    <property type="match status" value="1"/>
</dbReference>
<evidence type="ECO:0000259" key="1">
    <source>
        <dbReference type="Pfam" id="PF01494"/>
    </source>
</evidence>